<keyword evidence="2" id="KW-1185">Reference proteome</keyword>
<dbReference type="EMBL" id="OX459938">
    <property type="protein sequence ID" value="CAI9160513.1"/>
    <property type="molecule type" value="Genomic_DNA"/>
</dbReference>
<gene>
    <name evidence="1" type="ORF">MRATA1EN1_LOCUS9475</name>
</gene>
<evidence type="ECO:0000313" key="1">
    <source>
        <dbReference type="EMBL" id="CAI9160513.1"/>
    </source>
</evidence>
<protein>
    <submittedName>
        <fullName evidence="1">Uncharacterized protein</fullName>
    </submittedName>
</protein>
<reference evidence="1" key="1">
    <citation type="submission" date="2023-04" db="EMBL/GenBank/DDBJ databases">
        <authorList>
            <consortium name="ELIXIR-Norway"/>
        </authorList>
    </citation>
    <scope>NUCLEOTIDE SEQUENCE [LARGE SCALE GENOMIC DNA]</scope>
</reference>
<evidence type="ECO:0000313" key="2">
    <source>
        <dbReference type="Proteomes" id="UP001176941"/>
    </source>
</evidence>
<organism evidence="1 2">
    <name type="scientific">Rangifer tarandus platyrhynchus</name>
    <name type="common">Svalbard reindeer</name>
    <dbReference type="NCBI Taxonomy" id="3082113"/>
    <lineage>
        <taxon>Eukaryota</taxon>
        <taxon>Metazoa</taxon>
        <taxon>Chordata</taxon>
        <taxon>Craniata</taxon>
        <taxon>Vertebrata</taxon>
        <taxon>Euteleostomi</taxon>
        <taxon>Mammalia</taxon>
        <taxon>Eutheria</taxon>
        <taxon>Laurasiatheria</taxon>
        <taxon>Artiodactyla</taxon>
        <taxon>Ruminantia</taxon>
        <taxon>Pecora</taxon>
        <taxon>Cervidae</taxon>
        <taxon>Odocoileinae</taxon>
        <taxon>Rangifer</taxon>
    </lineage>
</organism>
<sequence>MSAELQQGAARGCPPTPFLQGLPPSQLQLSLSQNLAISLTRTTHTPASPGFMLGSLPKPRVIASNSPALFSTKKVGYNWHSPLPSHLYFTDNKESACNEGDTVHLLVAKIPWRRE</sequence>
<dbReference type="Proteomes" id="UP001176941">
    <property type="component" value="Chromosome 2"/>
</dbReference>
<proteinExistence type="predicted"/>
<accession>A0ABN8YG79</accession>
<name>A0ABN8YG79_RANTA</name>